<feature type="domain" description="LUD" evidence="1">
    <location>
        <begin position="63"/>
        <end position="166"/>
    </location>
</feature>
<protein>
    <recommendedName>
        <fullName evidence="1">LUD domain-containing protein</fullName>
    </recommendedName>
</protein>
<evidence type="ECO:0000313" key="3">
    <source>
        <dbReference type="Proteomes" id="UP000011531"/>
    </source>
</evidence>
<dbReference type="Gene3D" id="3.40.50.10420">
    <property type="entry name" value="NagB/RpiA/CoA transferase-like"/>
    <property type="match status" value="1"/>
</dbReference>
<reference evidence="2 3" key="1">
    <citation type="journal article" date="2014" name="PLoS Genet.">
        <title>Phylogenetically driven sequencing of extremely halophilic archaea reveals strategies for static and dynamic osmo-response.</title>
        <authorList>
            <person name="Becker E.A."/>
            <person name="Seitzer P.M."/>
            <person name="Tritt A."/>
            <person name="Larsen D."/>
            <person name="Krusor M."/>
            <person name="Yao A.I."/>
            <person name="Wu D."/>
            <person name="Madern D."/>
            <person name="Eisen J.A."/>
            <person name="Darling A.E."/>
            <person name="Facciotti M.T."/>
        </authorList>
    </citation>
    <scope>NUCLEOTIDE SEQUENCE [LARGE SCALE GENOMIC DNA]</scope>
    <source>
        <strain evidence="2 3">DSM 18795</strain>
    </source>
</reference>
<proteinExistence type="predicted"/>
<dbReference type="PANTHER" id="PTHR43682:SF1">
    <property type="entry name" value="LACTATE UTILIZATION PROTEIN C"/>
    <property type="match status" value="1"/>
</dbReference>
<comment type="caution">
    <text evidence="2">The sequence shown here is derived from an EMBL/GenBank/DDBJ whole genome shotgun (WGS) entry which is preliminary data.</text>
</comment>
<dbReference type="InterPro" id="IPR037171">
    <property type="entry name" value="NagB/RpiA_transferase-like"/>
</dbReference>
<dbReference type="Proteomes" id="UP000011531">
    <property type="component" value="Unassembled WGS sequence"/>
</dbReference>
<dbReference type="AlphaFoldDB" id="L9XEA9"/>
<dbReference type="InterPro" id="IPR003741">
    <property type="entry name" value="LUD_dom"/>
</dbReference>
<keyword evidence="3" id="KW-1185">Reference proteome</keyword>
<dbReference type="SUPFAM" id="SSF100950">
    <property type="entry name" value="NagB/RpiA/CoA transferase-like"/>
    <property type="match status" value="1"/>
</dbReference>
<dbReference type="EMBL" id="AOIA01000094">
    <property type="protein sequence ID" value="ELY60034.1"/>
    <property type="molecule type" value="Genomic_DNA"/>
</dbReference>
<name>L9XEA9_9EURY</name>
<evidence type="ECO:0000313" key="2">
    <source>
        <dbReference type="EMBL" id="ELY60034.1"/>
    </source>
</evidence>
<evidence type="ECO:0000259" key="1">
    <source>
        <dbReference type="Pfam" id="PF02589"/>
    </source>
</evidence>
<accession>L9XEA9</accession>
<dbReference type="InterPro" id="IPR024185">
    <property type="entry name" value="FTHF_cligase-like_sf"/>
</dbReference>
<dbReference type="STRING" id="1227498.C492_10705"/>
<sequence length="169" mass="17597">MMPAAVETFERSLENLPVTFERVKSGAFQSAVESCIDPPAVGVPLPFDEVSLEESPVTLDPTSEDILEARTGVTPGGPSIAEYGTIVVTSAFDGSGYTSLFPKTHVVVVAASEIVETIDDALKILVEEIDDGLTSAYLTTGPSATADMGAPVYGAHGPESLHVIILGDC</sequence>
<dbReference type="Pfam" id="PF02589">
    <property type="entry name" value="LUD_dom"/>
    <property type="match status" value="1"/>
</dbReference>
<organism evidence="2 3">
    <name type="scientific">Natronococcus jeotgali DSM 18795</name>
    <dbReference type="NCBI Taxonomy" id="1227498"/>
    <lineage>
        <taxon>Archaea</taxon>
        <taxon>Methanobacteriati</taxon>
        <taxon>Methanobacteriota</taxon>
        <taxon>Stenosarchaea group</taxon>
        <taxon>Halobacteria</taxon>
        <taxon>Halobacteriales</taxon>
        <taxon>Natrialbaceae</taxon>
        <taxon>Natronococcus</taxon>
    </lineage>
</organism>
<gene>
    <name evidence="2" type="ORF">C492_10705</name>
</gene>
<dbReference type="PANTHER" id="PTHR43682">
    <property type="entry name" value="LACTATE UTILIZATION PROTEIN C"/>
    <property type="match status" value="1"/>
</dbReference>